<dbReference type="PANTHER" id="PTHR23065">
    <property type="entry name" value="PROLINE-SERINE-THREONINE PHOSPHATASE INTERACTING PROTEIN 1"/>
    <property type="match status" value="1"/>
</dbReference>
<dbReference type="SUPFAM" id="SSF103657">
    <property type="entry name" value="BAR/IMD domain-like"/>
    <property type="match status" value="1"/>
</dbReference>
<gene>
    <name evidence="8" type="ORF">CDAUBV1_LOCUS6697</name>
</gene>
<dbReference type="CDD" id="cd07648">
    <property type="entry name" value="F-BAR_FCHO"/>
    <property type="match status" value="1"/>
</dbReference>
<evidence type="ECO:0000256" key="3">
    <source>
        <dbReference type="ARBA" id="ARBA00037878"/>
    </source>
</evidence>
<dbReference type="Proteomes" id="UP001497525">
    <property type="component" value="Unassembled WGS sequence"/>
</dbReference>
<feature type="region of interest" description="Disordered" evidence="6">
    <location>
        <begin position="645"/>
        <end position="670"/>
    </location>
</feature>
<comment type="caution">
    <text evidence="8">The sequence shown here is derived from an EMBL/GenBank/DDBJ whole genome shotgun (WGS) entry which is preliminary data.</text>
</comment>
<feature type="region of interest" description="Disordered" evidence="6">
    <location>
        <begin position="519"/>
        <end position="614"/>
    </location>
</feature>
<keyword evidence="1" id="KW-0254">Endocytosis</keyword>
<feature type="compositionally biased region" description="Low complexity" evidence="6">
    <location>
        <begin position="830"/>
        <end position="851"/>
    </location>
</feature>
<keyword evidence="2" id="KW-0472">Membrane</keyword>
<dbReference type="SMART" id="SM00055">
    <property type="entry name" value="FCH"/>
    <property type="match status" value="1"/>
</dbReference>
<feature type="compositionally biased region" description="Basic and acidic residues" evidence="6">
    <location>
        <begin position="433"/>
        <end position="446"/>
    </location>
</feature>
<feature type="region of interest" description="Disordered" evidence="6">
    <location>
        <begin position="1120"/>
        <end position="1140"/>
    </location>
</feature>
<evidence type="ECO:0000256" key="1">
    <source>
        <dbReference type="ARBA" id="ARBA00022583"/>
    </source>
</evidence>
<evidence type="ECO:0000313" key="8">
    <source>
        <dbReference type="EMBL" id="CAL5133463.1"/>
    </source>
</evidence>
<evidence type="ECO:0000256" key="4">
    <source>
        <dbReference type="PROSITE-ProRule" id="PRU01077"/>
    </source>
</evidence>
<keyword evidence="2" id="KW-0168">Coated pit</keyword>
<accession>A0AAV2T7R9</accession>
<dbReference type="InterPro" id="IPR001060">
    <property type="entry name" value="FCH_dom"/>
</dbReference>
<feature type="region of interest" description="Disordered" evidence="6">
    <location>
        <begin position="739"/>
        <end position="854"/>
    </location>
</feature>
<evidence type="ECO:0000313" key="9">
    <source>
        <dbReference type="Proteomes" id="UP001497525"/>
    </source>
</evidence>
<organism evidence="8 9">
    <name type="scientific">Calicophoron daubneyi</name>
    <name type="common">Rumen fluke</name>
    <name type="synonym">Paramphistomum daubneyi</name>
    <dbReference type="NCBI Taxonomy" id="300641"/>
    <lineage>
        <taxon>Eukaryota</taxon>
        <taxon>Metazoa</taxon>
        <taxon>Spiralia</taxon>
        <taxon>Lophotrochozoa</taxon>
        <taxon>Platyhelminthes</taxon>
        <taxon>Trematoda</taxon>
        <taxon>Digenea</taxon>
        <taxon>Plagiorchiida</taxon>
        <taxon>Pronocephalata</taxon>
        <taxon>Paramphistomoidea</taxon>
        <taxon>Paramphistomidae</taxon>
        <taxon>Calicophoron</taxon>
    </lineage>
</organism>
<feature type="compositionally biased region" description="Pro residues" evidence="6">
    <location>
        <begin position="588"/>
        <end position="598"/>
    </location>
</feature>
<evidence type="ECO:0000259" key="7">
    <source>
        <dbReference type="PROSITE" id="PS51741"/>
    </source>
</evidence>
<protein>
    <recommendedName>
        <fullName evidence="7">F-BAR domain-containing protein</fullName>
    </recommendedName>
</protein>
<evidence type="ECO:0000256" key="2">
    <source>
        <dbReference type="ARBA" id="ARBA00023176"/>
    </source>
</evidence>
<dbReference type="Pfam" id="PF00611">
    <property type="entry name" value="FCH"/>
    <property type="match status" value="1"/>
</dbReference>
<dbReference type="InterPro" id="IPR031160">
    <property type="entry name" value="F_BAR_dom"/>
</dbReference>
<dbReference type="GO" id="GO:0005886">
    <property type="term" value="C:plasma membrane"/>
    <property type="evidence" value="ECO:0007669"/>
    <property type="project" value="TreeGrafter"/>
</dbReference>
<reference evidence="8" key="1">
    <citation type="submission" date="2024-06" db="EMBL/GenBank/DDBJ databases">
        <authorList>
            <person name="Liu X."/>
            <person name="Lenzi L."/>
            <person name="Haldenby T S."/>
            <person name="Uol C."/>
        </authorList>
    </citation>
    <scope>NUCLEOTIDE SEQUENCE</scope>
</reference>
<feature type="compositionally biased region" description="Basic and acidic residues" evidence="6">
    <location>
        <begin position="796"/>
        <end position="817"/>
    </location>
</feature>
<dbReference type="Gene3D" id="1.20.1270.60">
    <property type="entry name" value="Arfaptin homology (AH) domain/BAR domain"/>
    <property type="match status" value="1"/>
</dbReference>
<evidence type="ECO:0000256" key="5">
    <source>
        <dbReference type="SAM" id="Coils"/>
    </source>
</evidence>
<dbReference type="GO" id="GO:0005905">
    <property type="term" value="C:clathrin-coated pit"/>
    <property type="evidence" value="ECO:0007669"/>
    <property type="project" value="UniProtKB-KW"/>
</dbReference>
<comment type="subcellular location">
    <subcellularLocation>
        <location evidence="3">Membrane</location>
        <location evidence="3">Coated pit</location>
    </subcellularLocation>
</comment>
<dbReference type="InterPro" id="IPR018808">
    <property type="entry name" value="Muniscin_C"/>
</dbReference>
<dbReference type="GO" id="GO:0005737">
    <property type="term" value="C:cytoplasm"/>
    <property type="evidence" value="ECO:0007669"/>
    <property type="project" value="TreeGrafter"/>
</dbReference>
<feature type="compositionally biased region" description="Basic and acidic residues" evidence="6">
    <location>
        <begin position="651"/>
        <end position="660"/>
    </location>
</feature>
<sequence>MEPCLFAHHFWGEKHLGFDTLYQNLKFGCRSTSDLAEFLRESYSIEDAYYKSLLKLAKQAGSYTNAGSFKPCWSIIRQITDQIAHLHMTIAQDRQSLSKDVQKYLEEQQKRNKSVKDGEVSTQEVVHAFQVTTLQLQKAKEVYHSRYAEYERTLRNESSSSREQEKLEVKLKKAQDEYKYSVEKYNNLRNQFVSKMHASCSQFQEIEMAHLEQMREFLQRYSSVWVTARDTLDKLCTQFNQDMTEMSTERLLNMFVSERGTGTTEPQCVSFEDAEVAAAFSSTEPERGSGGMGSSNLGVRALEAFFGREPRASSALGAVGALSKENGTLSRNSLTDLNADIASVVSGENPIAITVPTGSSKRREGFFRRRRNSLIQESVSVGAVANPTGSAITVGVPHESTTGGNVIQTSGSMSAFNIVTKRGMRRFGTPHSNGKDKQNSKQELKSDTPPAGDWRTLTSAELPKDEEGFTIPPSDPWAETVSDNRSDSDSDSGSDVDVVGRTFKGLQVKIRPAGEFAPGVSTVSQTEKQEQSVDVCGRTGGRRSDIALSDRRGNRSERGDRPVATRPSLPVGTASSILDGQNLLSKLPIPPALPPPPGSSSGSTTGVASVRGPGSGEFPMLAWYENNEEPGTQHSGSVRPRAFGTATWSRRFNESKRETPSKLAPGETAQRNLDLKLLDPLFSAEEVHRPGTELNHAKSGSSVFAWESAVGVSSLEDSNKVDIDQPAMDSSFIRRCTSAVPSSMRSDEPHVPQPPKRSFSPMNWLSFDTESRDTSMGDAQPFPNSAWPTRASVSPERPEKQDAVHEKTAISAKDRVFHGVVPEPPARIRSSASGDQGSGSSIPSIPSLGLSSGSGGPTAPVYGVSVAAAFTETWRARFHNGGGSSFSTAATITPPPLQQVSGELTFAFPATVIEQILTQNMVSPLTLKLSSAGRLRGLQTKIPGSSVVGSFENGIENSRTLRPHMLPEDLNTYERNRGYTEYTITIPSSALSEHLSKALSVRAALPHGGKNGGSSPSSYLRLDVLTYTVEVNADPTDPNSKALSPPIHLCTYWRCEQNTIDFRLDYTANWPSDERSKNFPTRGDLHINLHVDGVVNRMQSLPVGTWIPESNRATWQVTLGSTGSHPEKTGGNSTDATTLHDTSGTVRAKFTLANGPGRPQPVTLQFFREDCLASGVRLQLHSSDQYKLSLCKRRIIGDRYVCDPPSQSARFLLHPPPHPQLPSADQPVEAIIDEAAQFSGPPNPTGI</sequence>
<evidence type="ECO:0000256" key="6">
    <source>
        <dbReference type="SAM" id="MobiDB-lite"/>
    </source>
</evidence>
<dbReference type="PANTHER" id="PTHR23065:SF15">
    <property type="entry name" value="AT02057P"/>
    <property type="match status" value="1"/>
</dbReference>
<name>A0AAV2T7R9_CALDB</name>
<feature type="region of interest" description="Disordered" evidence="6">
    <location>
        <begin position="425"/>
        <end position="498"/>
    </location>
</feature>
<proteinExistence type="predicted"/>
<feature type="compositionally biased region" description="Basic and acidic residues" evidence="6">
    <location>
        <begin position="542"/>
        <end position="563"/>
    </location>
</feature>
<feature type="coiled-coil region" evidence="5">
    <location>
        <begin position="157"/>
        <end position="191"/>
    </location>
</feature>
<dbReference type="AlphaFoldDB" id="A0AAV2T7R9"/>
<dbReference type="EMBL" id="CAXLJL010000156">
    <property type="protein sequence ID" value="CAL5133463.1"/>
    <property type="molecule type" value="Genomic_DNA"/>
</dbReference>
<dbReference type="PROSITE" id="PS51741">
    <property type="entry name" value="F_BAR"/>
    <property type="match status" value="1"/>
</dbReference>
<dbReference type="Pfam" id="PF10291">
    <property type="entry name" value="muHD"/>
    <property type="match status" value="1"/>
</dbReference>
<dbReference type="GO" id="GO:0006897">
    <property type="term" value="P:endocytosis"/>
    <property type="evidence" value="ECO:0007669"/>
    <property type="project" value="UniProtKB-KW"/>
</dbReference>
<feature type="domain" description="F-BAR" evidence="7">
    <location>
        <begin position="1"/>
        <end position="259"/>
    </location>
</feature>
<keyword evidence="4 5" id="KW-0175">Coiled coil</keyword>
<dbReference type="InterPro" id="IPR027267">
    <property type="entry name" value="AH/BAR_dom_sf"/>
</dbReference>